<dbReference type="PANTHER" id="PTHR36183:SF2">
    <property type="entry name" value="BETA-GLUCURONIDASE C-TERMINAL DOMAIN-CONTAINING PROTEIN"/>
    <property type="match status" value="1"/>
</dbReference>
<dbReference type="Proteomes" id="UP000053095">
    <property type="component" value="Unassembled WGS sequence"/>
</dbReference>
<accession>A0A6V8HR76</accession>
<organism evidence="3 4">
    <name type="scientific">Talaromyces pinophilus</name>
    <name type="common">Penicillium pinophilum</name>
    <dbReference type="NCBI Taxonomy" id="128442"/>
    <lineage>
        <taxon>Eukaryota</taxon>
        <taxon>Fungi</taxon>
        <taxon>Dikarya</taxon>
        <taxon>Ascomycota</taxon>
        <taxon>Pezizomycotina</taxon>
        <taxon>Eurotiomycetes</taxon>
        <taxon>Eurotiomycetidae</taxon>
        <taxon>Eurotiales</taxon>
        <taxon>Trichocomaceae</taxon>
        <taxon>Talaromyces</taxon>
        <taxon>Talaromyces sect. Talaromyces</taxon>
    </lineage>
</organism>
<evidence type="ECO:0000256" key="1">
    <source>
        <dbReference type="SAM" id="SignalP"/>
    </source>
</evidence>
<feature type="domain" description="Beta-glucuronidase C-terminal" evidence="2">
    <location>
        <begin position="403"/>
        <end position="501"/>
    </location>
</feature>
<keyword evidence="1" id="KW-0732">Signal</keyword>
<gene>
    <name evidence="3" type="ORF">TCE0_060f19093</name>
</gene>
<keyword evidence="4" id="KW-1185">Reference proteome</keyword>
<proteinExistence type="predicted"/>
<dbReference type="PANTHER" id="PTHR36183">
    <property type="entry name" value="BETA-GLUCURONIDASE"/>
    <property type="match status" value="1"/>
</dbReference>
<dbReference type="Pfam" id="PF16862">
    <property type="entry name" value="Glyco_hydro_79C"/>
    <property type="match status" value="1"/>
</dbReference>
<evidence type="ECO:0000259" key="2">
    <source>
        <dbReference type="Pfam" id="PF16862"/>
    </source>
</evidence>
<evidence type="ECO:0000313" key="4">
    <source>
        <dbReference type="Proteomes" id="UP000053095"/>
    </source>
</evidence>
<dbReference type="Gene3D" id="2.60.40.1180">
    <property type="entry name" value="Golgi alpha-mannosidase II"/>
    <property type="match status" value="1"/>
</dbReference>
<protein>
    <recommendedName>
        <fullName evidence="2">Beta-glucuronidase C-terminal domain-containing protein</fullName>
    </recommendedName>
</protein>
<dbReference type="EMBL" id="DF933856">
    <property type="protein sequence ID" value="GAM43902.1"/>
    <property type="molecule type" value="Genomic_DNA"/>
</dbReference>
<feature type="signal peptide" evidence="1">
    <location>
        <begin position="1"/>
        <end position="18"/>
    </location>
</feature>
<dbReference type="InterPro" id="IPR013780">
    <property type="entry name" value="Glyco_hydro_b"/>
</dbReference>
<name>A0A6V8HR76_TALPI</name>
<reference evidence="4" key="1">
    <citation type="journal article" date="2015" name="Genome Announc.">
        <title>Draft genome sequence of Talaromyces cellulolyticus strain Y-94, a source of lignocellulosic biomass-degrading enzymes.</title>
        <authorList>
            <person name="Fujii T."/>
            <person name="Koike H."/>
            <person name="Sawayama S."/>
            <person name="Yano S."/>
            <person name="Inoue H."/>
        </authorList>
    </citation>
    <scope>NUCLEOTIDE SEQUENCE [LARGE SCALE GENOMIC DNA]</scope>
    <source>
        <strain evidence="4">Y-94</strain>
    </source>
</reference>
<dbReference type="InterPro" id="IPR017853">
    <property type="entry name" value="GH"/>
</dbReference>
<dbReference type="SUPFAM" id="SSF51445">
    <property type="entry name" value="(Trans)glycosidases"/>
    <property type="match status" value="1"/>
</dbReference>
<dbReference type="InterPro" id="IPR052974">
    <property type="entry name" value="GH79_Enzymes"/>
</dbReference>
<sequence length="505" mass="54628">MMHLIQAFLLFILPEALCVPSSSGNSSENVIRLTYQGDSPARPIAKDIAALSIEFCYIADYLGDIGHPNSLSLALLQNIEDIADAPPVIRIGGHTQDTASFCADCLQTLNNTFAPGNDEAIAVNFNKGLFTVLNDNVPSRQEFIFGLNFASNDVAIPLAEVEAAEKYMHPCRLRAYELGNEPDFYGSSQRPRPWTVDQYVAEQEQWIGQLELKTRKGFSIGALAQLPVWQGNFSLAEIVDLGLPRKIDYAASLSDHTYPYSRCDPVREAQVSLSGLMNHTALVQYFSQWAPEIKAANDAGVPFLMGETGSVSCHGVQGVSNTLGAALWELDYMLHGASIGMSGVYFHMGTPFYYSMWQPVPHNGTPATVYPTYYSLLFMATVLTLNDPQIASIPVTDPNLAVYALYEGSPSVTARPERIIILNMGVLESNLGGPIAPATSIDVSQLLGDRTKITRLSGPGSDATSGATFAGQNYDSGRPSGKKVVEKAEGIVTVRSSEAVIVEKG</sequence>
<dbReference type="InterPro" id="IPR031728">
    <property type="entry name" value="GlcAase_C"/>
</dbReference>
<evidence type="ECO:0000313" key="3">
    <source>
        <dbReference type="EMBL" id="GAM43902.1"/>
    </source>
</evidence>
<dbReference type="Gene3D" id="3.20.20.80">
    <property type="entry name" value="Glycosidases"/>
    <property type="match status" value="1"/>
</dbReference>
<dbReference type="AlphaFoldDB" id="A0A6V8HR76"/>
<comment type="caution">
    <text evidence="3">The sequence shown here is derived from an EMBL/GenBank/DDBJ whole genome shotgun (WGS) entry which is preliminary data.</text>
</comment>
<feature type="chain" id="PRO_5028304441" description="Beta-glucuronidase C-terminal domain-containing protein" evidence="1">
    <location>
        <begin position="19"/>
        <end position="505"/>
    </location>
</feature>